<dbReference type="EMBL" id="JBHTJG010000001">
    <property type="protein sequence ID" value="MFD0945316.1"/>
    <property type="molecule type" value="Genomic_DNA"/>
</dbReference>
<evidence type="ECO:0000313" key="3">
    <source>
        <dbReference type="EMBL" id="MFD0945316.1"/>
    </source>
</evidence>
<keyword evidence="4" id="KW-1185">Reference proteome</keyword>
<protein>
    <submittedName>
        <fullName evidence="3">Uncharacterized protein</fullName>
    </submittedName>
</protein>
<comment type="caution">
    <text evidence="3">The sequence shown here is derived from an EMBL/GenBank/DDBJ whole genome shotgun (WGS) entry which is preliminary data.</text>
</comment>
<sequence>MTQVPPTRYRVVERGRRLEVIDTWARDGVPERPRSPLPAAGRRDARQPRNAQPRPAAPRRPAPAGSRTLVTSRWYDAKGPRAILLSAEAERKLGGARTTAIGAGVAALVFAALFWPLSLVALLFALFRAGAIRGWITVWLDKLDQADGEGSSARAG</sequence>
<evidence type="ECO:0000256" key="2">
    <source>
        <dbReference type="SAM" id="Phobius"/>
    </source>
</evidence>
<evidence type="ECO:0000313" key="4">
    <source>
        <dbReference type="Proteomes" id="UP001596977"/>
    </source>
</evidence>
<evidence type="ECO:0000256" key="1">
    <source>
        <dbReference type="SAM" id="MobiDB-lite"/>
    </source>
</evidence>
<name>A0ABW3H1I4_9SPHN</name>
<keyword evidence="2" id="KW-0472">Membrane</keyword>
<keyword evidence="2" id="KW-1133">Transmembrane helix</keyword>
<gene>
    <name evidence="3" type="ORF">ACFQ1E_03080</name>
</gene>
<proteinExistence type="predicted"/>
<feature type="region of interest" description="Disordered" evidence="1">
    <location>
        <begin position="28"/>
        <end position="70"/>
    </location>
</feature>
<organism evidence="3 4">
    <name type="scientific">Sphingomonas canadensis</name>
    <dbReference type="NCBI Taxonomy" id="1219257"/>
    <lineage>
        <taxon>Bacteria</taxon>
        <taxon>Pseudomonadati</taxon>
        <taxon>Pseudomonadota</taxon>
        <taxon>Alphaproteobacteria</taxon>
        <taxon>Sphingomonadales</taxon>
        <taxon>Sphingomonadaceae</taxon>
        <taxon>Sphingomonas</taxon>
    </lineage>
</organism>
<accession>A0ABW3H1I4</accession>
<feature type="transmembrane region" description="Helical" evidence="2">
    <location>
        <begin position="100"/>
        <end position="127"/>
    </location>
</feature>
<dbReference type="Proteomes" id="UP001596977">
    <property type="component" value="Unassembled WGS sequence"/>
</dbReference>
<reference evidence="4" key="1">
    <citation type="journal article" date="2019" name="Int. J. Syst. Evol. Microbiol.">
        <title>The Global Catalogue of Microorganisms (GCM) 10K type strain sequencing project: providing services to taxonomists for standard genome sequencing and annotation.</title>
        <authorList>
            <consortium name="The Broad Institute Genomics Platform"/>
            <consortium name="The Broad Institute Genome Sequencing Center for Infectious Disease"/>
            <person name="Wu L."/>
            <person name="Ma J."/>
        </authorList>
    </citation>
    <scope>NUCLEOTIDE SEQUENCE [LARGE SCALE GENOMIC DNA]</scope>
    <source>
        <strain evidence="4">CCUG 62982</strain>
    </source>
</reference>
<dbReference type="RefSeq" id="WP_264942438.1">
    <property type="nucleotide sequence ID" value="NZ_JAPDRA010000001.1"/>
</dbReference>
<keyword evidence="2" id="KW-0812">Transmembrane</keyword>